<evidence type="ECO:0000256" key="4">
    <source>
        <dbReference type="ARBA" id="ARBA00023136"/>
    </source>
</evidence>
<evidence type="ECO:0000256" key="3">
    <source>
        <dbReference type="ARBA" id="ARBA00022989"/>
    </source>
</evidence>
<dbReference type="InterPro" id="IPR007074">
    <property type="entry name" value="LicD/FKTN/FKRP_NTP_transf"/>
</dbReference>
<dbReference type="Pfam" id="PF04991">
    <property type="entry name" value="LicD"/>
    <property type="match status" value="1"/>
</dbReference>
<protein>
    <recommendedName>
        <fullName evidence="5">LicD/FKTN/FKRP nucleotidyltransferase domain-containing protein</fullName>
    </recommendedName>
</protein>
<organism evidence="6 7">
    <name type="scientific">Arxiozyma heterogenica</name>
    <dbReference type="NCBI Taxonomy" id="278026"/>
    <lineage>
        <taxon>Eukaryota</taxon>
        <taxon>Fungi</taxon>
        <taxon>Dikarya</taxon>
        <taxon>Ascomycota</taxon>
        <taxon>Saccharomycotina</taxon>
        <taxon>Saccharomycetes</taxon>
        <taxon>Saccharomycetales</taxon>
        <taxon>Saccharomycetaceae</taxon>
        <taxon>Arxiozyma</taxon>
    </lineage>
</organism>
<keyword evidence="7" id="KW-1185">Reference proteome</keyword>
<dbReference type="GO" id="GO:0016020">
    <property type="term" value="C:membrane"/>
    <property type="evidence" value="ECO:0007669"/>
    <property type="project" value="UniProtKB-SubCell"/>
</dbReference>
<evidence type="ECO:0000259" key="5">
    <source>
        <dbReference type="Pfam" id="PF04991"/>
    </source>
</evidence>
<keyword evidence="3" id="KW-1133">Transmembrane helix</keyword>
<sequence>MNFSLDCDIQDHYGIGYPRDSRFFDVGSFLFDKQEYANRLNSMIRTFQKFTLSNGIISWLSDGILYGYMFNSETFLWDEDFDLQLPIKHLSYLAQYFNQSVILQDPRECNGRYLIDVSSSITVRTKGNDNNNTDTRFIDLDFGLYIRGYMEEQLKKLHLHTDNSVLQVPENLNAKNSDFLRSMNIYQLHNYVHKNEKEFSEPNRSSIDKFLKKEKTTQRNINSMEKLLNSVQGYYFHKIMKL</sequence>
<comment type="subcellular location">
    <subcellularLocation>
        <location evidence="1">Membrane</location>
        <topology evidence="1">Single-pass membrane protein</topology>
    </subcellularLocation>
</comment>
<reference evidence="7" key="1">
    <citation type="submission" date="2023-07" db="EMBL/GenBank/DDBJ databases">
        <title>A draft genome of Kazachstania heterogenica Y-27499.</title>
        <authorList>
            <person name="Donic C."/>
            <person name="Kralova J.S."/>
            <person name="Fidel L."/>
            <person name="Ben-Dor S."/>
            <person name="Jung S."/>
        </authorList>
    </citation>
    <scope>NUCLEOTIDE SEQUENCE [LARGE SCALE GENOMIC DNA]</scope>
    <source>
        <strain evidence="7">Y27499</strain>
    </source>
</reference>
<dbReference type="GO" id="GO:0009100">
    <property type="term" value="P:glycoprotein metabolic process"/>
    <property type="evidence" value="ECO:0007669"/>
    <property type="project" value="UniProtKB-ARBA"/>
</dbReference>
<evidence type="ECO:0000256" key="1">
    <source>
        <dbReference type="ARBA" id="ARBA00004167"/>
    </source>
</evidence>
<accession>A0AAN7WQH4</accession>
<proteinExistence type="predicted"/>
<dbReference type="EMBL" id="JAWIZZ010000047">
    <property type="protein sequence ID" value="KAK5779662.1"/>
    <property type="molecule type" value="Genomic_DNA"/>
</dbReference>
<dbReference type="AlphaFoldDB" id="A0AAN7WQH4"/>
<evidence type="ECO:0000313" key="7">
    <source>
        <dbReference type="Proteomes" id="UP001306508"/>
    </source>
</evidence>
<keyword evidence="4" id="KW-0472">Membrane</keyword>
<evidence type="ECO:0000256" key="2">
    <source>
        <dbReference type="ARBA" id="ARBA00022692"/>
    </source>
</evidence>
<dbReference type="InterPro" id="IPR009644">
    <property type="entry name" value="FKTN/MNN4/W02B3.4-1"/>
</dbReference>
<keyword evidence="2" id="KW-0812">Transmembrane</keyword>
<evidence type="ECO:0000313" key="6">
    <source>
        <dbReference type="EMBL" id="KAK5779662.1"/>
    </source>
</evidence>
<name>A0AAN7WQH4_9SACH</name>
<comment type="caution">
    <text evidence="6">The sequence shown here is derived from an EMBL/GenBank/DDBJ whole genome shotgun (WGS) entry which is preliminary data.</text>
</comment>
<dbReference type="Proteomes" id="UP001306508">
    <property type="component" value="Unassembled WGS sequence"/>
</dbReference>
<gene>
    <name evidence="6" type="ORF">RI543_003554</name>
</gene>
<dbReference type="PANTHER" id="PTHR15407:SF28">
    <property type="entry name" value="RIBITOL-5-PHOSPHATE TRANSFERASE FKTN"/>
    <property type="match status" value="1"/>
</dbReference>
<feature type="domain" description="LicD/FKTN/FKRP nucleotidyltransferase" evidence="5">
    <location>
        <begin position="53"/>
        <end position="241"/>
    </location>
</feature>
<dbReference type="PANTHER" id="PTHR15407">
    <property type="entry name" value="FUKUTIN-RELATED"/>
    <property type="match status" value="1"/>
</dbReference>